<evidence type="ECO:0000259" key="20">
    <source>
        <dbReference type="Pfam" id="PF02873"/>
    </source>
</evidence>
<evidence type="ECO:0000256" key="3">
    <source>
        <dbReference type="ARBA" id="ARBA00004496"/>
    </source>
</evidence>
<feature type="active site" description="Proton donor" evidence="19">
    <location>
        <position position="181"/>
    </location>
</feature>
<comment type="function">
    <text evidence="2 19">Cell wall formation.</text>
</comment>
<dbReference type="Gene3D" id="3.30.465.10">
    <property type="match status" value="1"/>
</dbReference>
<keyword evidence="8 19" id="KW-0132">Cell division</keyword>
<evidence type="ECO:0000313" key="22">
    <source>
        <dbReference type="EMBL" id="QCT95275.1"/>
    </source>
</evidence>
<dbReference type="EC" id="1.3.1.98" evidence="5 19"/>
<dbReference type="InterPro" id="IPR011601">
    <property type="entry name" value="MurB_C"/>
</dbReference>
<keyword evidence="13 19" id="KW-0573">Peptidoglycan synthesis</keyword>
<evidence type="ECO:0000256" key="12">
    <source>
        <dbReference type="ARBA" id="ARBA00022960"/>
    </source>
</evidence>
<dbReference type="InterPro" id="IPR036635">
    <property type="entry name" value="MurB_C_sf"/>
</dbReference>
<keyword evidence="7 19" id="KW-0963">Cytoplasm</keyword>
<protein>
    <recommendedName>
        <fullName evidence="6 19">UDP-N-acetylenolpyruvoylglucosamine reductase</fullName>
        <ecNumber evidence="5 19">1.3.1.98</ecNumber>
    </recommendedName>
    <alternativeName>
        <fullName evidence="17 19">UDP-N-acetylmuramate dehydrogenase</fullName>
    </alternativeName>
</protein>
<organism evidence="21 23">
    <name type="scientific">Caminibacter mediatlanticus TB-2</name>
    <dbReference type="NCBI Taxonomy" id="391592"/>
    <lineage>
        <taxon>Bacteria</taxon>
        <taxon>Pseudomonadati</taxon>
        <taxon>Campylobacterota</taxon>
        <taxon>Epsilonproteobacteria</taxon>
        <taxon>Nautiliales</taxon>
        <taxon>Nautiliaceae</taxon>
        <taxon>Caminibacter</taxon>
    </lineage>
</organism>
<dbReference type="Pfam" id="PF02873">
    <property type="entry name" value="MurB_C"/>
    <property type="match status" value="1"/>
</dbReference>
<evidence type="ECO:0000256" key="5">
    <source>
        <dbReference type="ARBA" id="ARBA00012518"/>
    </source>
</evidence>
<evidence type="ECO:0000256" key="18">
    <source>
        <dbReference type="ARBA" id="ARBA00048914"/>
    </source>
</evidence>
<reference evidence="21 23" key="1">
    <citation type="journal article" date="2011" name="Stand. Genomic Sci.">
        <title>Draft genome sequence of Caminibacter mediatlanticus strain TB-2, an epsilonproteobacterium isolated from a deep-sea hydrothermal vent.</title>
        <authorList>
            <person name="Giovannelli D."/>
            <person name="Ferriera S."/>
            <person name="Johnson J."/>
            <person name="Kravitz S."/>
            <person name="Perez-Rodriguez I."/>
            <person name="Ricci J."/>
            <person name="O'Brien C."/>
            <person name="Voordeckers J.W."/>
            <person name="Bini E."/>
            <person name="Vetriani C."/>
        </authorList>
    </citation>
    <scope>NUCLEOTIDE SEQUENCE [LARGE SCALE GENOMIC DNA]</scope>
    <source>
        <strain evidence="21 23">TB-2</strain>
    </source>
</reference>
<dbReference type="InterPro" id="IPR016169">
    <property type="entry name" value="FAD-bd_PCMH_sub2"/>
</dbReference>
<dbReference type="EMBL" id="CP040463">
    <property type="protein sequence ID" value="QCT95275.1"/>
    <property type="molecule type" value="Genomic_DNA"/>
</dbReference>
<dbReference type="SUPFAM" id="SSF56176">
    <property type="entry name" value="FAD-binding/transporter-associated domain-like"/>
    <property type="match status" value="1"/>
</dbReference>
<dbReference type="GO" id="GO:0071555">
    <property type="term" value="P:cell wall organization"/>
    <property type="evidence" value="ECO:0007669"/>
    <property type="project" value="UniProtKB-KW"/>
</dbReference>
<dbReference type="GO" id="GO:0050660">
    <property type="term" value="F:flavin adenine dinucleotide binding"/>
    <property type="evidence" value="ECO:0007669"/>
    <property type="project" value="InterPro"/>
</dbReference>
<dbReference type="PANTHER" id="PTHR21071:SF4">
    <property type="entry name" value="UDP-N-ACETYLENOLPYRUVOYLGLUCOSAMINE REDUCTASE"/>
    <property type="match status" value="1"/>
</dbReference>
<proteinExistence type="inferred from homology"/>
<dbReference type="GO" id="GO:0005829">
    <property type="term" value="C:cytosol"/>
    <property type="evidence" value="ECO:0007669"/>
    <property type="project" value="TreeGrafter"/>
</dbReference>
<comment type="similarity">
    <text evidence="19">Belongs to the MurB family.</text>
</comment>
<feature type="active site" evidence="19">
    <location>
        <position position="139"/>
    </location>
</feature>
<dbReference type="RefSeq" id="WP_007473745.1">
    <property type="nucleotide sequence ID" value="NZ_ABCJ01000001.1"/>
</dbReference>
<dbReference type="GO" id="GO:0008762">
    <property type="term" value="F:UDP-N-acetylmuramate dehydrogenase activity"/>
    <property type="evidence" value="ECO:0007669"/>
    <property type="project" value="UniProtKB-UniRule"/>
</dbReference>
<dbReference type="PANTHER" id="PTHR21071">
    <property type="entry name" value="UDP-N-ACETYLENOLPYRUVOYLGLUCOSAMINE REDUCTASE"/>
    <property type="match status" value="1"/>
</dbReference>
<evidence type="ECO:0000256" key="19">
    <source>
        <dbReference type="HAMAP-Rule" id="MF_00037"/>
    </source>
</evidence>
<evidence type="ECO:0000256" key="15">
    <source>
        <dbReference type="ARBA" id="ARBA00023306"/>
    </source>
</evidence>
<dbReference type="GO" id="GO:0008360">
    <property type="term" value="P:regulation of cell shape"/>
    <property type="evidence" value="ECO:0007669"/>
    <property type="project" value="UniProtKB-KW"/>
</dbReference>
<reference evidence="22 24" key="2">
    <citation type="submission" date="2019-05" db="EMBL/GenBank/DDBJ databases">
        <title>A comparative analysis of the Nautiliaceae.</title>
        <authorList>
            <person name="Grosche A."/>
            <person name="Smedile F."/>
            <person name="Vetriani C."/>
        </authorList>
    </citation>
    <scope>NUCLEOTIDE SEQUENCE [LARGE SCALE GENOMIC DNA]</scope>
    <source>
        <strain evidence="22 24">TB-2</strain>
    </source>
</reference>
<keyword evidence="15 19" id="KW-0131">Cell cycle</keyword>
<dbReference type="Gene3D" id="3.90.78.10">
    <property type="entry name" value="UDP-N-acetylenolpyruvoylglucosamine reductase, C-terminal domain"/>
    <property type="match status" value="1"/>
</dbReference>
<accession>A0AAI9F3A0</accession>
<dbReference type="Proteomes" id="UP000306825">
    <property type="component" value="Chromosome"/>
</dbReference>
<dbReference type="HAMAP" id="MF_00037">
    <property type="entry name" value="MurB"/>
    <property type="match status" value="1"/>
</dbReference>
<evidence type="ECO:0000256" key="10">
    <source>
        <dbReference type="ARBA" id="ARBA00022827"/>
    </source>
</evidence>
<feature type="active site" evidence="19">
    <location>
        <position position="251"/>
    </location>
</feature>
<evidence type="ECO:0000256" key="13">
    <source>
        <dbReference type="ARBA" id="ARBA00022984"/>
    </source>
</evidence>
<comment type="cofactor">
    <cofactor evidence="1 19">
        <name>FAD</name>
        <dbReference type="ChEBI" id="CHEBI:57692"/>
    </cofactor>
</comment>
<evidence type="ECO:0000256" key="6">
    <source>
        <dbReference type="ARBA" id="ARBA00015188"/>
    </source>
</evidence>
<evidence type="ECO:0000256" key="11">
    <source>
        <dbReference type="ARBA" id="ARBA00022857"/>
    </source>
</evidence>
<evidence type="ECO:0000313" key="24">
    <source>
        <dbReference type="Proteomes" id="UP000306825"/>
    </source>
</evidence>
<comment type="subcellular location">
    <subcellularLocation>
        <location evidence="3 19">Cytoplasm</location>
    </subcellularLocation>
</comment>
<evidence type="ECO:0000256" key="2">
    <source>
        <dbReference type="ARBA" id="ARBA00003921"/>
    </source>
</evidence>
<evidence type="ECO:0000256" key="9">
    <source>
        <dbReference type="ARBA" id="ARBA00022630"/>
    </source>
</evidence>
<comment type="catalytic activity">
    <reaction evidence="18 19">
        <text>UDP-N-acetyl-alpha-D-muramate + NADP(+) = UDP-N-acetyl-3-O-(1-carboxyvinyl)-alpha-D-glucosamine + NADPH + H(+)</text>
        <dbReference type="Rhea" id="RHEA:12248"/>
        <dbReference type="ChEBI" id="CHEBI:15378"/>
        <dbReference type="ChEBI" id="CHEBI:57783"/>
        <dbReference type="ChEBI" id="CHEBI:58349"/>
        <dbReference type="ChEBI" id="CHEBI:68483"/>
        <dbReference type="ChEBI" id="CHEBI:70757"/>
        <dbReference type="EC" id="1.3.1.98"/>
    </reaction>
</comment>
<dbReference type="GO" id="GO:0009252">
    <property type="term" value="P:peptidoglycan biosynthetic process"/>
    <property type="evidence" value="ECO:0007669"/>
    <property type="project" value="UniProtKB-UniRule"/>
</dbReference>
<keyword evidence="9 19" id="KW-0285">Flavoprotein</keyword>
<evidence type="ECO:0000256" key="7">
    <source>
        <dbReference type="ARBA" id="ARBA00022490"/>
    </source>
</evidence>
<keyword evidence="16 19" id="KW-0961">Cell wall biogenesis/degradation</keyword>
<evidence type="ECO:0000313" key="23">
    <source>
        <dbReference type="Proteomes" id="UP000003288"/>
    </source>
</evidence>
<keyword evidence="12 19" id="KW-0133">Cell shape</keyword>
<gene>
    <name evidence="19 21" type="primary">murB</name>
    <name evidence="21" type="ORF">CMTB2_03923</name>
    <name evidence="22" type="ORF">FE773_08740</name>
</gene>
<dbReference type="EMBL" id="ABCJ01000001">
    <property type="protein sequence ID" value="EDM24634.1"/>
    <property type="molecule type" value="Genomic_DNA"/>
</dbReference>
<keyword evidence="24" id="KW-1185">Reference proteome</keyword>
<keyword evidence="10 19" id="KW-0274">FAD</keyword>
<dbReference type="NCBIfam" id="TIGR00179">
    <property type="entry name" value="murB"/>
    <property type="match status" value="1"/>
</dbReference>
<keyword evidence="11 19" id="KW-0521">NADP</keyword>
<comment type="pathway">
    <text evidence="4 19">Cell wall biogenesis; peptidoglycan biosynthesis.</text>
</comment>
<dbReference type="GO" id="GO:0051301">
    <property type="term" value="P:cell division"/>
    <property type="evidence" value="ECO:0007669"/>
    <property type="project" value="UniProtKB-KW"/>
</dbReference>
<feature type="domain" description="UDP-N-acetylenolpyruvoylglucosamine reductase C-terminal" evidence="20">
    <location>
        <begin position="162"/>
        <end position="255"/>
    </location>
</feature>
<dbReference type="InterPro" id="IPR036318">
    <property type="entry name" value="FAD-bd_PCMH-like_sf"/>
</dbReference>
<evidence type="ECO:0000256" key="14">
    <source>
        <dbReference type="ARBA" id="ARBA00023002"/>
    </source>
</evidence>
<dbReference type="SUPFAM" id="SSF56194">
    <property type="entry name" value="Uridine diphospho-N-Acetylenolpyruvylglucosamine reductase, MurB, C-terminal domain"/>
    <property type="match status" value="1"/>
</dbReference>
<evidence type="ECO:0000256" key="8">
    <source>
        <dbReference type="ARBA" id="ARBA00022618"/>
    </source>
</evidence>
<dbReference type="InterPro" id="IPR003170">
    <property type="entry name" value="MurB"/>
</dbReference>
<name>A0AAI9F3A0_9BACT</name>
<evidence type="ECO:0000313" key="21">
    <source>
        <dbReference type="EMBL" id="EDM24634.1"/>
    </source>
</evidence>
<dbReference type="Proteomes" id="UP000003288">
    <property type="component" value="Unassembled WGS sequence"/>
</dbReference>
<evidence type="ECO:0000256" key="17">
    <source>
        <dbReference type="ARBA" id="ARBA00031026"/>
    </source>
</evidence>
<dbReference type="AlphaFoldDB" id="A0AAI9F3A0"/>
<sequence length="255" mass="29113">MENEEWRVIDFSKFSSIKIGPKLKVKIIDEFNYDDEFLIGRATNTLISSNAKNLGILSDRYKFIEYKNGYLKVGGAVKNRMLYNFCKRNNIGGFEFLAHLPGTIGGSIKMNAGVKSEEISNNLVAINGIDKKNFKFSYRKSNINSPVFEAIFEIKRDYDKNLDEYLKKLRLNQPKAPSLGSVFKNPKGDFAGRLIENVGLKGYKKGNIQISPIHANFFVNLGKGTFEDMIYLINLTKKRVKEKFNIDLELEIKIV</sequence>
<evidence type="ECO:0000256" key="16">
    <source>
        <dbReference type="ARBA" id="ARBA00023316"/>
    </source>
</evidence>
<dbReference type="NCBIfam" id="NF010479">
    <property type="entry name" value="PRK13904.1"/>
    <property type="match status" value="1"/>
</dbReference>
<evidence type="ECO:0000256" key="4">
    <source>
        <dbReference type="ARBA" id="ARBA00004752"/>
    </source>
</evidence>
<keyword evidence="14 19" id="KW-0560">Oxidoreductase</keyword>
<evidence type="ECO:0000256" key="1">
    <source>
        <dbReference type="ARBA" id="ARBA00001974"/>
    </source>
</evidence>